<organism evidence="2 3">
    <name type="scientific">Lupinus luteus</name>
    <name type="common">European yellow lupine</name>
    <dbReference type="NCBI Taxonomy" id="3873"/>
    <lineage>
        <taxon>Eukaryota</taxon>
        <taxon>Viridiplantae</taxon>
        <taxon>Streptophyta</taxon>
        <taxon>Embryophyta</taxon>
        <taxon>Tracheophyta</taxon>
        <taxon>Spermatophyta</taxon>
        <taxon>Magnoliopsida</taxon>
        <taxon>eudicotyledons</taxon>
        <taxon>Gunneridae</taxon>
        <taxon>Pentapetalae</taxon>
        <taxon>rosids</taxon>
        <taxon>fabids</taxon>
        <taxon>Fabales</taxon>
        <taxon>Fabaceae</taxon>
        <taxon>Papilionoideae</taxon>
        <taxon>50 kb inversion clade</taxon>
        <taxon>genistoids sensu lato</taxon>
        <taxon>core genistoids</taxon>
        <taxon>Genisteae</taxon>
        <taxon>Lupinus</taxon>
    </lineage>
</organism>
<dbReference type="Proteomes" id="UP001497480">
    <property type="component" value="Unassembled WGS sequence"/>
</dbReference>
<evidence type="ECO:0000313" key="2">
    <source>
        <dbReference type="EMBL" id="CAL0320023.1"/>
    </source>
</evidence>
<protein>
    <recommendedName>
        <fullName evidence="4">DUF4283 domain-containing protein</fullName>
    </recommendedName>
</protein>
<proteinExistence type="predicted"/>
<feature type="region of interest" description="Disordered" evidence="1">
    <location>
        <begin position="205"/>
        <end position="242"/>
    </location>
</feature>
<comment type="caution">
    <text evidence="2">The sequence shown here is derived from an EMBL/GenBank/DDBJ whole genome shotgun (WGS) entry which is preliminary data.</text>
</comment>
<name>A0AAV1XGF7_LUPLU</name>
<evidence type="ECO:0000256" key="1">
    <source>
        <dbReference type="SAM" id="MobiDB-lite"/>
    </source>
</evidence>
<dbReference type="EMBL" id="CAXHTB010000014">
    <property type="protein sequence ID" value="CAL0320023.1"/>
    <property type="molecule type" value="Genomic_DNA"/>
</dbReference>
<evidence type="ECO:0000313" key="3">
    <source>
        <dbReference type="Proteomes" id="UP001497480"/>
    </source>
</evidence>
<sequence length="378" mass="43095">MEKQRWRKGRNNDGFWHKEAGTETSRNKIDSHHLKHSSFLKNLENHGSTFFFTKIPESYGVAEMWIQNPVGTPYSWKEALLKGHSKNVSQDAYQGNILKYDGTKSIEHECRKMLVCELHSWEDVPLLQASLIKEGFNSVKAIPLGGLLFLLKGDGRNEIRKAFFEGSDWCSSLFKAKVWIGDVLYNIRLIEDGLAPSQETCRSRNLSGWKEEGTDSVGTDSVGSVDSEWRSDNNLDGTEGSMEKVEDDDVEFLEGHMYQITTKSVEDCEKQSEDLGESDIPVHTFVGDSVDAEEEETCNIFLTKKGCRERTELVDVDVHFLHEGEGNTFSETMLWERERKRKGKALIQKLVIKVGFNVSIGPTWRTILLNIKQSHFHL</sequence>
<accession>A0AAV1XGF7</accession>
<evidence type="ECO:0008006" key="4">
    <source>
        <dbReference type="Google" id="ProtNLM"/>
    </source>
</evidence>
<keyword evidence="3" id="KW-1185">Reference proteome</keyword>
<reference evidence="2 3" key="1">
    <citation type="submission" date="2024-03" db="EMBL/GenBank/DDBJ databases">
        <authorList>
            <person name="Martinez-Hernandez J."/>
        </authorList>
    </citation>
    <scope>NUCLEOTIDE SEQUENCE [LARGE SCALE GENOMIC DNA]</scope>
</reference>
<feature type="region of interest" description="Disordered" evidence="1">
    <location>
        <begin position="1"/>
        <end position="28"/>
    </location>
</feature>
<dbReference type="AlphaFoldDB" id="A0AAV1XGF7"/>
<gene>
    <name evidence="2" type="ORF">LLUT_LOCUS21083</name>
</gene>
<feature type="compositionally biased region" description="Low complexity" evidence="1">
    <location>
        <begin position="215"/>
        <end position="226"/>
    </location>
</feature>
<feature type="compositionally biased region" description="Basic and acidic residues" evidence="1">
    <location>
        <begin position="15"/>
        <end position="28"/>
    </location>
</feature>